<name>A0AAW1PRL6_9CHLO</name>
<dbReference type="EMBL" id="JALJOQ010000011">
    <property type="protein sequence ID" value="KAK9811087.1"/>
    <property type="molecule type" value="Genomic_DNA"/>
</dbReference>
<organism evidence="1 2">
    <name type="scientific">Symbiochloris irregularis</name>
    <dbReference type="NCBI Taxonomy" id="706552"/>
    <lineage>
        <taxon>Eukaryota</taxon>
        <taxon>Viridiplantae</taxon>
        <taxon>Chlorophyta</taxon>
        <taxon>core chlorophytes</taxon>
        <taxon>Trebouxiophyceae</taxon>
        <taxon>Trebouxiales</taxon>
        <taxon>Trebouxiaceae</taxon>
        <taxon>Symbiochloris</taxon>
    </lineage>
</organism>
<protein>
    <submittedName>
        <fullName evidence="1">Uncharacterized protein</fullName>
    </submittedName>
</protein>
<keyword evidence="2" id="KW-1185">Reference proteome</keyword>
<reference evidence="1 2" key="1">
    <citation type="journal article" date="2024" name="Nat. Commun.">
        <title>Phylogenomics reveals the evolutionary origins of lichenization in chlorophyte algae.</title>
        <authorList>
            <person name="Puginier C."/>
            <person name="Libourel C."/>
            <person name="Otte J."/>
            <person name="Skaloud P."/>
            <person name="Haon M."/>
            <person name="Grisel S."/>
            <person name="Petersen M."/>
            <person name="Berrin J.G."/>
            <person name="Delaux P.M."/>
            <person name="Dal Grande F."/>
            <person name="Keller J."/>
        </authorList>
    </citation>
    <scope>NUCLEOTIDE SEQUENCE [LARGE SCALE GENOMIC DNA]</scope>
    <source>
        <strain evidence="1 2">SAG 2036</strain>
    </source>
</reference>
<comment type="caution">
    <text evidence="1">The sequence shown here is derived from an EMBL/GenBank/DDBJ whole genome shotgun (WGS) entry which is preliminary data.</text>
</comment>
<accession>A0AAW1PRL6</accession>
<evidence type="ECO:0000313" key="2">
    <source>
        <dbReference type="Proteomes" id="UP001465755"/>
    </source>
</evidence>
<sequence length="523" mass="59232">MEWSGLAEDMFLEMAAEQPPSSRRFGTEASWAQSEHARAKVWMNSTDWHWTARIASLHTLPYQGASAAMHELEHRLGLVESEPGCRIVKFSTKSIAEAAWQLAEEDNTRLHLLNGAGWPTDKLEESRGLLRVHILYNSCQGEIVLTWFAKLLVGKLRFINLAGCHQIVQLPAEMAVMYDRQGLARVLWPLGCWRMMQVEAIEVQPGLRFNGLDILQAAMNYQDWYRRGILPLVCEIRFFLADFEHQPSQPAFLAARALMKLYPTQDEGLIEDLKAADLARLTGRAFRLERGCPHNAEHYPILFHLFNQMEKMLSELFHGSALQGQDGRLYEVSREIMQVDWEDCKTHMDYSMVAVDSYDHVISRPDTNAAIALRALASRYAPRVTELGMFDTAVEALLDTVLGAAGTQLRQLDRQLQHQQLLQTRRDDDPLRFVVSGIRTLLGGSAASSDAQEEAGLGAQLAWLYSHMQRECEALNQAGNQAGARSPQQEMAEYLFDLTERVLSAYTLTLQDAESEEEILWIN</sequence>
<proteinExistence type="predicted"/>
<gene>
    <name evidence="1" type="ORF">WJX73_001644</name>
</gene>
<dbReference type="Proteomes" id="UP001465755">
    <property type="component" value="Unassembled WGS sequence"/>
</dbReference>
<evidence type="ECO:0000313" key="1">
    <source>
        <dbReference type="EMBL" id="KAK9811087.1"/>
    </source>
</evidence>
<dbReference type="AlphaFoldDB" id="A0AAW1PRL6"/>